<dbReference type="Proteomes" id="UP000198642">
    <property type="component" value="Unassembled WGS sequence"/>
</dbReference>
<evidence type="ECO:0000259" key="2">
    <source>
        <dbReference type="Pfam" id="PF07331"/>
    </source>
</evidence>
<dbReference type="RefSeq" id="WP_090241376.1">
    <property type="nucleotide sequence ID" value="NZ_FOJW01000021.1"/>
</dbReference>
<accession>A0A1I1AN58</accession>
<keyword evidence="1" id="KW-0472">Membrane</keyword>
<feature type="transmembrane region" description="Helical" evidence="1">
    <location>
        <begin position="34"/>
        <end position="56"/>
    </location>
</feature>
<protein>
    <submittedName>
        <fullName evidence="3">Tripartite tricarboxylate transporter TctB family protein</fullName>
    </submittedName>
</protein>
<dbReference type="STRING" id="237679.SAMN04488072_12130"/>
<feature type="domain" description="DUF1468" evidence="2">
    <location>
        <begin position="8"/>
        <end position="138"/>
    </location>
</feature>
<dbReference type="AlphaFoldDB" id="A0A1I1AN58"/>
<keyword evidence="4" id="KW-1185">Reference proteome</keyword>
<sequence>MKYLGNIIFVIFLVGFGIVYYLEVLAQARDFEHHAMISIIFAVLVLLAMLSVISDVRSWLKESEKINISWSNFKKPLVFLILMSGYLAAVNILGFFTASFIFFIITAFWLGARNWKELILVPAVILTLTYWLFVVFLNQRVISGIFI</sequence>
<dbReference type="Pfam" id="PF07331">
    <property type="entry name" value="TctB"/>
    <property type="match status" value="1"/>
</dbReference>
<feature type="transmembrane region" description="Helical" evidence="1">
    <location>
        <begin position="77"/>
        <end position="106"/>
    </location>
</feature>
<keyword evidence="1" id="KW-0812">Transmembrane</keyword>
<keyword evidence="1" id="KW-1133">Transmembrane helix</keyword>
<reference evidence="3 4" key="1">
    <citation type="submission" date="2016-10" db="EMBL/GenBank/DDBJ databases">
        <authorList>
            <person name="de Groot N.N."/>
        </authorList>
    </citation>
    <scope>NUCLEOTIDE SEQUENCE [LARGE SCALE GENOMIC DNA]</scope>
    <source>
        <strain evidence="3 4">CGMCC 1.3702</strain>
    </source>
</reference>
<evidence type="ECO:0000313" key="4">
    <source>
        <dbReference type="Proteomes" id="UP000198642"/>
    </source>
</evidence>
<gene>
    <name evidence="3" type="ORF">SAMN04488072_12130</name>
</gene>
<evidence type="ECO:0000313" key="3">
    <source>
        <dbReference type="EMBL" id="SFB37763.1"/>
    </source>
</evidence>
<name>A0A1I1AN58_9BACI</name>
<dbReference type="InterPro" id="IPR009936">
    <property type="entry name" value="DUF1468"/>
</dbReference>
<dbReference type="EMBL" id="FOJW01000021">
    <property type="protein sequence ID" value="SFB37763.1"/>
    <property type="molecule type" value="Genomic_DNA"/>
</dbReference>
<proteinExistence type="predicted"/>
<organism evidence="3 4">
    <name type="scientific">Lentibacillus halodurans</name>
    <dbReference type="NCBI Taxonomy" id="237679"/>
    <lineage>
        <taxon>Bacteria</taxon>
        <taxon>Bacillati</taxon>
        <taxon>Bacillota</taxon>
        <taxon>Bacilli</taxon>
        <taxon>Bacillales</taxon>
        <taxon>Bacillaceae</taxon>
        <taxon>Lentibacillus</taxon>
    </lineage>
</organism>
<feature type="transmembrane region" description="Helical" evidence="1">
    <location>
        <begin position="7"/>
        <end position="28"/>
    </location>
</feature>
<feature type="transmembrane region" description="Helical" evidence="1">
    <location>
        <begin position="118"/>
        <end position="137"/>
    </location>
</feature>
<evidence type="ECO:0000256" key="1">
    <source>
        <dbReference type="SAM" id="Phobius"/>
    </source>
</evidence>